<comment type="caution">
    <text evidence="2">The sequence shown here is derived from an EMBL/GenBank/DDBJ whole genome shotgun (WGS) entry which is preliminary data.</text>
</comment>
<evidence type="ECO:0000313" key="3">
    <source>
        <dbReference type="Proteomes" id="UP000657421"/>
    </source>
</evidence>
<accession>A0ABR7NB51</accession>
<reference evidence="2 3" key="1">
    <citation type="submission" date="2020-08" db="EMBL/GenBank/DDBJ databases">
        <title>Genome public.</title>
        <authorList>
            <person name="Liu C."/>
            <person name="Sun Q."/>
        </authorList>
    </citation>
    <scope>NUCLEOTIDE SEQUENCE [LARGE SCALE GENOMIC DNA]</scope>
    <source>
        <strain evidence="2 3">NSJ-46</strain>
    </source>
</reference>
<name>A0ABR7NB51_9FIRM</name>
<gene>
    <name evidence="2" type="ORF">H8716_11165</name>
</gene>
<proteinExistence type="predicted"/>
<dbReference type="Proteomes" id="UP000657421">
    <property type="component" value="Unassembled WGS sequence"/>
</dbReference>
<protein>
    <submittedName>
        <fullName evidence="2">Uncharacterized protein</fullName>
    </submittedName>
</protein>
<keyword evidence="3" id="KW-1185">Reference proteome</keyword>
<evidence type="ECO:0000313" key="2">
    <source>
        <dbReference type="EMBL" id="MBC8573635.1"/>
    </source>
</evidence>
<evidence type="ECO:0000256" key="1">
    <source>
        <dbReference type="SAM" id="MobiDB-lite"/>
    </source>
</evidence>
<organism evidence="2 3">
    <name type="scientific">Jingyaoa shaoxingensis</name>
    <dbReference type="NCBI Taxonomy" id="2763671"/>
    <lineage>
        <taxon>Bacteria</taxon>
        <taxon>Bacillati</taxon>
        <taxon>Bacillota</taxon>
        <taxon>Clostridia</taxon>
        <taxon>Lachnospirales</taxon>
        <taxon>Lachnospiraceae</taxon>
        <taxon>Jingyaoa</taxon>
    </lineage>
</organism>
<feature type="region of interest" description="Disordered" evidence="1">
    <location>
        <begin position="68"/>
        <end position="126"/>
    </location>
</feature>
<dbReference type="EMBL" id="JACRSZ010000011">
    <property type="protein sequence ID" value="MBC8573635.1"/>
    <property type="molecule type" value="Genomic_DNA"/>
</dbReference>
<dbReference type="RefSeq" id="WP_249308923.1">
    <property type="nucleotide sequence ID" value="NZ_JACRSZ010000011.1"/>
</dbReference>
<feature type="compositionally biased region" description="Acidic residues" evidence="1">
    <location>
        <begin position="92"/>
        <end position="126"/>
    </location>
</feature>
<sequence>MANTTLRFKDMTFEKVENYDPENTAADKNGIVSYWAAKTPDGEQVVTGENKKKCISAARAYVHEVNEATETAETSEVVEEQAAEQQVTEQPEVIEEETQEVVSEEEKEEITEAETSEAAAEESAEEPEINMWLMGYIPKKKQPAILMLRKDDEGYWCRIGNGFIVETGKGEDDDIIHEAKWKEFLKSLRNVVKAA</sequence>